<dbReference type="RefSeq" id="WP_089716635.1">
    <property type="nucleotide sequence ID" value="NZ_FNEH01000001.1"/>
</dbReference>
<dbReference type="CDD" id="cd18095">
    <property type="entry name" value="SpoU-like_rRNA-MTase"/>
    <property type="match status" value="1"/>
</dbReference>
<dbReference type="InterPro" id="IPR029028">
    <property type="entry name" value="Alpha/beta_knot_MTases"/>
</dbReference>
<dbReference type="InterPro" id="IPR029026">
    <property type="entry name" value="tRNA_m1G_MTases_N"/>
</dbReference>
<evidence type="ECO:0000313" key="5">
    <source>
        <dbReference type="EMBL" id="SDI06059.1"/>
    </source>
</evidence>
<keyword evidence="3 5" id="KW-0808">Transferase</keyword>
<evidence type="ECO:0000256" key="2">
    <source>
        <dbReference type="ARBA" id="ARBA00022603"/>
    </source>
</evidence>
<dbReference type="GO" id="GO:0006396">
    <property type="term" value="P:RNA processing"/>
    <property type="evidence" value="ECO:0007669"/>
    <property type="project" value="InterPro"/>
</dbReference>
<reference evidence="5 6" key="1">
    <citation type="submission" date="2016-10" db="EMBL/GenBank/DDBJ databases">
        <authorList>
            <person name="de Groot N.N."/>
        </authorList>
    </citation>
    <scope>NUCLEOTIDE SEQUENCE [LARGE SCALE GENOMIC DNA]</scope>
    <source>
        <strain evidence="5 6">WG7</strain>
    </source>
</reference>
<protein>
    <submittedName>
        <fullName evidence="5">RNA methyltransferase, TrmH family</fullName>
    </submittedName>
</protein>
<dbReference type="EMBL" id="FNEH01000001">
    <property type="protein sequence ID" value="SDI06059.1"/>
    <property type="molecule type" value="Genomic_DNA"/>
</dbReference>
<dbReference type="PANTHER" id="PTHR43191">
    <property type="entry name" value="RRNA METHYLTRANSFERASE 3"/>
    <property type="match status" value="1"/>
</dbReference>
<evidence type="ECO:0000256" key="3">
    <source>
        <dbReference type="ARBA" id="ARBA00022679"/>
    </source>
</evidence>
<dbReference type="Gene3D" id="3.30.1330.30">
    <property type="match status" value="1"/>
</dbReference>
<dbReference type="Pfam" id="PF00588">
    <property type="entry name" value="SpoU_methylase"/>
    <property type="match status" value="1"/>
</dbReference>
<dbReference type="InterPro" id="IPR053888">
    <property type="entry name" value="MRM3-like_sub_bind"/>
</dbReference>
<dbReference type="InterPro" id="IPR029064">
    <property type="entry name" value="Ribosomal_eL30-like_sf"/>
</dbReference>
<dbReference type="InterPro" id="IPR051259">
    <property type="entry name" value="rRNA_Methyltransferase"/>
</dbReference>
<sequence length="269" mass="29866">MNIISSSQNDKVKYLNKLYRGRNRRKEGVFILEGKRLIEAASAGGADFKQVFLTPAFFKSAENDELLADLKSKAEFIYLKGYLLKEIASTVNPQGILAVVEESIFKGDDFYRRADKILLLDRIQDPGNMGTMIRTAVAAGFDGIIALKGSVDIYNQKVIRSTMGGIFSIAIRQKLSQKEFLTEIAAEAADYELLAADIEAEEYYFEHQYQDKLILMIGNEANGLDSKLMDSATVKIKIPLAGEIESLNASVAASVISFEILSQQLQKDK</sequence>
<dbReference type="SUPFAM" id="SSF75217">
    <property type="entry name" value="alpha/beta knot"/>
    <property type="match status" value="1"/>
</dbReference>
<name>A0A1G8HHH0_9FIRM</name>
<feature type="domain" description="RNA 2-O ribose methyltransferase substrate binding" evidence="4">
    <location>
        <begin position="31"/>
        <end position="106"/>
    </location>
</feature>
<dbReference type="Gene3D" id="3.40.1280.10">
    <property type="match status" value="1"/>
</dbReference>
<dbReference type="GO" id="GO:0032259">
    <property type="term" value="P:methylation"/>
    <property type="evidence" value="ECO:0007669"/>
    <property type="project" value="UniProtKB-KW"/>
</dbReference>
<dbReference type="GO" id="GO:0005737">
    <property type="term" value="C:cytoplasm"/>
    <property type="evidence" value="ECO:0007669"/>
    <property type="project" value="UniProtKB-ARBA"/>
</dbReference>
<evidence type="ECO:0000259" key="4">
    <source>
        <dbReference type="SMART" id="SM00967"/>
    </source>
</evidence>
<dbReference type="AlphaFoldDB" id="A0A1G8HHH0"/>
<evidence type="ECO:0000313" key="6">
    <source>
        <dbReference type="Proteomes" id="UP000198945"/>
    </source>
</evidence>
<comment type="similarity">
    <text evidence="1">Belongs to the class IV-like SAM-binding methyltransferase superfamily. RNA methyltransferase TrmH family.</text>
</comment>
<dbReference type="InterPro" id="IPR001537">
    <property type="entry name" value="SpoU_MeTrfase"/>
</dbReference>
<dbReference type="Proteomes" id="UP000198945">
    <property type="component" value="Unassembled WGS sequence"/>
</dbReference>
<dbReference type="GO" id="GO:0003723">
    <property type="term" value="F:RNA binding"/>
    <property type="evidence" value="ECO:0007669"/>
    <property type="project" value="InterPro"/>
</dbReference>
<gene>
    <name evidence="5" type="ORF">SAMN04515654_101121</name>
</gene>
<dbReference type="InterPro" id="IPR013123">
    <property type="entry name" value="SpoU_subst-bd"/>
</dbReference>
<proteinExistence type="inferred from homology"/>
<dbReference type="PANTHER" id="PTHR43191:SF2">
    <property type="entry name" value="RRNA METHYLTRANSFERASE 3, MITOCHONDRIAL"/>
    <property type="match status" value="1"/>
</dbReference>
<organism evidence="5 6">
    <name type="scientific">Halanaerobium congolense</name>
    <dbReference type="NCBI Taxonomy" id="54121"/>
    <lineage>
        <taxon>Bacteria</taxon>
        <taxon>Bacillati</taxon>
        <taxon>Bacillota</taxon>
        <taxon>Clostridia</taxon>
        <taxon>Halanaerobiales</taxon>
        <taxon>Halanaerobiaceae</taxon>
        <taxon>Halanaerobium</taxon>
    </lineage>
</organism>
<accession>A0A1G8HHH0</accession>
<dbReference type="SMART" id="SM00967">
    <property type="entry name" value="SpoU_sub_bind"/>
    <property type="match status" value="1"/>
</dbReference>
<evidence type="ECO:0000256" key="1">
    <source>
        <dbReference type="ARBA" id="ARBA00007228"/>
    </source>
</evidence>
<keyword evidence="2 5" id="KW-0489">Methyltransferase</keyword>
<dbReference type="SUPFAM" id="SSF55315">
    <property type="entry name" value="L30e-like"/>
    <property type="match status" value="1"/>
</dbReference>
<dbReference type="Pfam" id="PF22435">
    <property type="entry name" value="MRM3-like_sub_bind"/>
    <property type="match status" value="1"/>
</dbReference>
<dbReference type="GO" id="GO:0008173">
    <property type="term" value="F:RNA methyltransferase activity"/>
    <property type="evidence" value="ECO:0007669"/>
    <property type="project" value="InterPro"/>
</dbReference>